<dbReference type="Proteomes" id="UP000296159">
    <property type="component" value="Unassembled WGS sequence"/>
</dbReference>
<organism evidence="1 2">
    <name type="scientific">Brenneria corticis</name>
    <dbReference type="NCBI Taxonomy" id="2173106"/>
    <lineage>
        <taxon>Bacteria</taxon>
        <taxon>Pseudomonadati</taxon>
        <taxon>Pseudomonadota</taxon>
        <taxon>Gammaproteobacteria</taxon>
        <taxon>Enterobacterales</taxon>
        <taxon>Pectobacteriaceae</taxon>
        <taxon>Brenneria</taxon>
    </lineage>
</organism>
<dbReference type="EMBL" id="QDKH01000040">
    <property type="protein sequence ID" value="PWC10106.1"/>
    <property type="molecule type" value="Genomic_DNA"/>
</dbReference>
<gene>
    <name evidence="1" type="ORF">DDT56_22410</name>
</gene>
<protein>
    <submittedName>
        <fullName evidence="1">Uncharacterized protein</fullName>
    </submittedName>
</protein>
<dbReference type="AlphaFoldDB" id="A0A2U1TL31"/>
<keyword evidence="2" id="KW-1185">Reference proteome</keyword>
<comment type="caution">
    <text evidence="1">The sequence shown here is derived from an EMBL/GenBank/DDBJ whole genome shotgun (WGS) entry which is preliminary data.</text>
</comment>
<proteinExistence type="predicted"/>
<name>A0A2U1TL31_9GAMM</name>
<reference evidence="1 2" key="1">
    <citation type="submission" date="2018-04" db="EMBL/GenBank/DDBJ databases">
        <title>Brenneria corticis sp.nov.</title>
        <authorList>
            <person name="Li Y."/>
        </authorList>
    </citation>
    <scope>NUCLEOTIDE SEQUENCE [LARGE SCALE GENOMIC DNA]</scope>
    <source>
        <strain evidence="1 2">CFCC 11842</strain>
    </source>
</reference>
<sequence>MLHEILPLKFESFSKYHLGDRIGDLRSATGFPYYDFDIMGQSQNTFKHFEFTDFSELTMH</sequence>
<evidence type="ECO:0000313" key="2">
    <source>
        <dbReference type="Proteomes" id="UP000296159"/>
    </source>
</evidence>
<evidence type="ECO:0000313" key="1">
    <source>
        <dbReference type="EMBL" id="PWC10106.1"/>
    </source>
</evidence>
<accession>A0A2U1TL31</accession>